<dbReference type="HAMAP" id="MF_00019">
    <property type="entry name" value="PlsX"/>
    <property type="match status" value="1"/>
</dbReference>
<evidence type="ECO:0000256" key="5">
    <source>
        <dbReference type="ARBA" id="ARBA00023098"/>
    </source>
</evidence>
<evidence type="ECO:0000256" key="7">
    <source>
        <dbReference type="ARBA" id="ARBA00023264"/>
    </source>
</evidence>
<evidence type="ECO:0000256" key="8">
    <source>
        <dbReference type="ARBA" id="ARBA00024069"/>
    </source>
</evidence>
<evidence type="ECO:0000313" key="11">
    <source>
        <dbReference type="EMBL" id="SHO60303.1"/>
    </source>
</evidence>
<dbReference type="GO" id="GO:0005737">
    <property type="term" value="C:cytoplasm"/>
    <property type="evidence" value="ECO:0007669"/>
    <property type="project" value="UniProtKB-SubCell"/>
</dbReference>
<dbReference type="EC" id="2.3.1.274" evidence="8 10"/>
<evidence type="ECO:0000256" key="4">
    <source>
        <dbReference type="ARBA" id="ARBA00022679"/>
    </source>
</evidence>
<comment type="function">
    <text evidence="10">Catalyzes the reversible formation of acyl-phosphate (acyl-PO(4)) from acyl-[acyl-carrier-protein] (acyl-ACP). This enzyme utilizes acyl-ACP as fatty acyl donor, but not acyl-CoA.</text>
</comment>
<keyword evidence="5 10" id="KW-0443">Lipid metabolism</keyword>
<dbReference type="GO" id="GO:0008654">
    <property type="term" value="P:phospholipid biosynthetic process"/>
    <property type="evidence" value="ECO:0007669"/>
    <property type="project" value="UniProtKB-KW"/>
</dbReference>
<dbReference type="Pfam" id="PF02504">
    <property type="entry name" value="FA_synthesis"/>
    <property type="match status" value="1"/>
</dbReference>
<evidence type="ECO:0000256" key="3">
    <source>
        <dbReference type="ARBA" id="ARBA00022516"/>
    </source>
</evidence>
<keyword evidence="4 10" id="KW-0808">Transferase</keyword>
<evidence type="ECO:0000313" key="12">
    <source>
        <dbReference type="Proteomes" id="UP000186406"/>
    </source>
</evidence>
<dbReference type="UniPathway" id="UPA00085"/>
<dbReference type="Proteomes" id="UP000186406">
    <property type="component" value="Unassembled WGS sequence"/>
</dbReference>
<comment type="pathway">
    <text evidence="10">Lipid metabolism; phospholipid metabolism.</text>
</comment>
<comment type="similarity">
    <text evidence="10">Belongs to the PlsX family.</text>
</comment>
<dbReference type="STRING" id="1123029.SAMN02745172_00247"/>
<comment type="subunit">
    <text evidence="9 10">Homodimer. Probably interacts with PlsY.</text>
</comment>
<sequence>MPKQITLSLDAMGGDRGAEVVVPGADIALVRCPSLRLKLYGDAAIVQPLLDAHPRVAAASELIHCDVSVKMDDKPSQALRQGRWKSSMWRAIDAVKNGEADAAVSAGNTGALMAMAKFCLRTLDGVERPAIAAIWPTLRGESIVLDCGATIGADAQQLVDFAILGGAMARAVIGVDVPSVGLLNVGVEEVKGIEEIRAAGRLLRESRLPSFRYHGFVEGDDVGAGTVDVVVTEGFAGNIALKTAEGTAKQVASFLRSAIGRSWRTRIGYLLAKPAFDALREKLDPRKSNGGVFLGLNGLVIKSHGGTDAEGFASAVELGFDMVRNDLLSKIGQDMAAYRLGEEQAPVAHAVSEPAVEAP</sequence>
<dbReference type="GO" id="GO:0006633">
    <property type="term" value="P:fatty acid biosynthetic process"/>
    <property type="evidence" value="ECO:0007669"/>
    <property type="project" value="UniProtKB-UniRule"/>
</dbReference>
<dbReference type="PANTHER" id="PTHR30100">
    <property type="entry name" value="FATTY ACID/PHOSPHOLIPID SYNTHESIS PROTEIN PLSX"/>
    <property type="match status" value="1"/>
</dbReference>
<proteinExistence type="inferred from homology"/>
<evidence type="ECO:0000256" key="1">
    <source>
        <dbReference type="ARBA" id="ARBA00001232"/>
    </source>
</evidence>
<name>A0A1M7Z5U1_9HYPH</name>
<dbReference type="GO" id="GO:0043811">
    <property type="term" value="F:phosphate:acyl-[acyl carrier protein] acyltransferase activity"/>
    <property type="evidence" value="ECO:0007669"/>
    <property type="project" value="UniProtKB-UniRule"/>
</dbReference>
<dbReference type="RefSeq" id="WP_073625384.1">
    <property type="nucleotide sequence ID" value="NZ_FRXO01000001.1"/>
</dbReference>
<keyword evidence="6 10" id="KW-0594">Phospholipid biosynthesis</keyword>
<dbReference type="InterPro" id="IPR003664">
    <property type="entry name" value="FA_synthesis"/>
</dbReference>
<evidence type="ECO:0000256" key="10">
    <source>
        <dbReference type="HAMAP-Rule" id="MF_00019"/>
    </source>
</evidence>
<comment type="catalytic activity">
    <reaction evidence="1 10">
        <text>a fatty acyl-[ACP] + phosphate = an acyl phosphate + holo-[ACP]</text>
        <dbReference type="Rhea" id="RHEA:42292"/>
        <dbReference type="Rhea" id="RHEA-COMP:9685"/>
        <dbReference type="Rhea" id="RHEA-COMP:14125"/>
        <dbReference type="ChEBI" id="CHEBI:43474"/>
        <dbReference type="ChEBI" id="CHEBI:59918"/>
        <dbReference type="ChEBI" id="CHEBI:64479"/>
        <dbReference type="ChEBI" id="CHEBI:138651"/>
        <dbReference type="EC" id="2.3.1.274"/>
    </reaction>
</comment>
<dbReference type="InterPro" id="IPR012281">
    <property type="entry name" value="Phospholipid_synth_PlsX-like"/>
</dbReference>
<evidence type="ECO:0000256" key="6">
    <source>
        <dbReference type="ARBA" id="ARBA00023209"/>
    </source>
</evidence>
<dbReference type="OrthoDB" id="9806408at2"/>
<dbReference type="Gene3D" id="3.40.718.10">
    <property type="entry name" value="Isopropylmalate Dehydrogenase"/>
    <property type="match status" value="1"/>
</dbReference>
<dbReference type="NCBIfam" id="TIGR00182">
    <property type="entry name" value="plsX"/>
    <property type="match status" value="1"/>
</dbReference>
<dbReference type="PANTHER" id="PTHR30100:SF1">
    <property type="entry name" value="PHOSPHATE ACYLTRANSFERASE"/>
    <property type="match status" value="1"/>
</dbReference>
<keyword evidence="3 10" id="KW-0444">Lipid biosynthesis</keyword>
<reference evidence="11 12" key="1">
    <citation type="submission" date="2016-12" db="EMBL/GenBank/DDBJ databases">
        <authorList>
            <person name="Song W.-J."/>
            <person name="Kurnit D.M."/>
        </authorList>
    </citation>
    <scope>NUCLEOTIDE SEQUENCE [LARGE SCALE GENOMIC DNA]</scope>
    <source>
        <strain evidence="11 12">DSM 19599</strain>
    </source>
</reference>
<protein>
    <recommendedName>
        <fullName evidence="8 10">Phosphate acyltransferase</fullName>
        <ecNumber evidence="8 10">2.3.1.274</ecNumber>
    </recommendedName>
    <alternativeName>
        <fullName evidence="10">Acyl-ACP phosphotransacylase</fullName>
    </alternativeName>
    <alternativeName>
        <fullName evidence="10">Acyl-[acyl-carrier-protein]--phosphate acyltransferase</fullName>
    </alternativeName>
    <alternativeName>
        <fullName evidence="10">Phosphate-acyl-ACP acyltransferase</fullName>
    </alternativeName>
</protein>
<dbReference type="PIRSF" id="PIRSF002465">
    <property type="entry name" value="Phsphlp_syn_PlsX"/>
    <property type="match status" value="1"/>
</dbReference>
<keyword evidence="2 10" id="KW-0963">Cytoplasm</keyword>
<dbReference type="AlphaFoldDB" id="A0A1M7Z5U1"/>
<organism evidence="11 12">
    <name type="scientific">Pseudoxanthobacter soli DSM 19599</name>
    <dbReference type="NCBI Taxonomy" id="1123029"/>
    <lineage>
        <taxon>Bacteria</taxon>
        <taxon>Pseudomonadati</taxon>
        <taxon>Pseudomonadota</taxon>
        <taxon>Alphaproteobacteria</taxon>
        <taxon>Hyphomicrobiales</taxon>
        <taxon>Segnochrobactraceae</taxon>
        <taxon>Pseudoxanthobacter</taxon>
    </lineage>
</organism>
<evidence type="ECO:0000256" key="9">
    <source>
        <dbReference type="ARBA" id="ARBA00046608"/>
    </source>
</evidence>
<accession>A0A1M7Z5U1</accession>
<dbReference type="SUPFAM" id="SSF53659">
    <property type="entry name" value="Isocitrate/Isopropylmalate dehydrogenase-like"/>
    <property type="match status" value="1"/>
</dbReference>
<dbReference type="EMBL" id="FRXO01000001">
    <property type="protein sequence ID" value="SHO60303.1"/>
    <property type="molecule type" value="Genomic_DNA"/>
</dbReference>
<gene>
    <name evidence="10" type="primary">plsX</name>
    <name evidence="11" type="ORF">SAMN02745172_00247</name>
</gene>
<keyword evidence="11" id="KW-0012">Acyltransferase</keyword>
<keyword evidence="7 10" id="KW-1208">Phospholipid metabolism</keyword>
<evidence type="ECO:0000256" key="2">
    <source>
        <dbReference type="ARBA" id="ARBA00022490"/>
    </source>
</evidence>
<comment type="subcellular location">
    <subcellularLocation>
        <location evidence="10">Cytoplasm</location>
    </subcellularLocation>
    <text evidence="10">Associated with the membrane possibly through PlsY.</text>
</comment>
<keyword evidence="12" id="KW-1185">Reference proteome</keyword>